<feature type="domain" description="Metallo-beta-lactamase" evidence="1">
    <location>
        <begin position="5"/>
        <end position="108"/>
    </location>
</feature>
<evidence type="ECO:0000259" key="1">
    <source>
        <dbReference type="Pfam" id="PF12706"/>
    </source>
</evidence>
<dbReference type="Proteomes" id="UP001215280">
    <property type="component" value="Unassembled WGS sequence"/>
</dbReference>
<dbReference type="GO" id="GO:0005737">
    <property type="term" value="C:cytoplasm"/>
    <property type="evidence" value="ECO:0007669"/>
    <property type="project" value="TreeGrafter"/>
</dbReference>
<dbReference type="PANTHER" id="PTHR15032:SF4">
    <property type="entry name" value="N-ACYL-PHOSPHATIDYLETHANOLAMINE-HYDROLYZING PHOSPHOLIPASE D"/>
    <property type="match status" value="1"/>
</dbReference>
<accession>A0AAD7HML8</accession>
<organism evidence="2 3">
    <name type="scientific">Mycena maculata</name>
    <dbReference type="NCBI Taxonomy" id="230809"/>
    <lineage>
        <taxon>Eukaryota</taxon>
        <taxon>Fungi</taxon>
        <taxon>Dikarya</taxon>
        <taxon>Basidiomycota</taxon>
        <taxon>Agaricomycotina</taxon>
        <taxon>Agaricomycetes</taxon>
        <taxon>Agaricomycetidae</taxon>
        <taxon>Agaricales</taxon>
        <taxon>Marasmiineae</taxon>
        <taxon>Mycenaceae</taxon>
        <taxon>Mycena</taxon>
    </lineage>
</organism>
<dbReference type="InterPro" id="IPR001279">
    <property type="entry name" value="Metallo-B-lactamas"/>
</dbReference>
<evidence type="ECO:0000313" key="2">
    <source>
        <dbReference type="EMBL" id="KAJ7723300.1"/>
    </source>
</evidence>
<protein>
    <recommendedName>
        <fullName evidence="1">Metallo-beta-lactamase domain-containing protein</fullName>
    </recommendedName>
</protein>
<dbReference type="AlphaFoldDB" id="A0AAD7HML8"/>
<evidence type="ECO:0000313" key="3">
    <source>
        <dbReference type="Proteomes" id="UP001215280"/>
    </source>
</evidence>
<sequence length="155" mass="16860">MGVALWCSWVLEDSTNSETQESKRLSFAGDTGYRTVRSETPSPAELAALPACPAFAEIGALYGPFALALLPIGCFLPRASMSTVHCAPEDSVCIHRDIRSKHSIGMHYGTVRGGLSEQYEDVREPPRRWRAACEEAGLMWGEEVGLCDIGETVVV</sequence>
<name>A0AAD7HML8_9AGAR</name>
<reference evidence="2" key="1">
    <citation type="submission" date="2023-03" db="EMBL/GenBank/DDBJ databases">
        <title>Massive genome expansion in bonnet fungi (Mycena s.s.) driven by repeated elements and novel gene families across ecological guilds.</title>
        <authorList>
            <consortium name="Lawrence Berkeley National Laboratory"/>
            <person name="Harder C.B."/>
            <person name="Miyauchi S."/>
            <person name="Viragh M."/>
            <person name="Kuo A."/>
            <person name="Thoen E."/>
            <person name="Andreopoulos B."/>
            <person name="Lu D."/>
            <person name="Skrede I."/>
            <person name="Drula E."/>
            <person name="Henrissat B."/>
            <person name="Morin E."/>
            <person name="Kohler A."/>
            <person name="Barry K."/>
            <person name="LaButti K."/>
            <person name="Morin E."/>
            <person name="Salamov A."/>
            <person name="Lipzen A."/>
            <person name="Mereny Z."/>
            <person name="Hegedus B."/>
            <person name="Baldrian P."/>
            <person name="Stursova M."/>
            <person name="Weitz H."/>
            <person name="Taylor A."/>
            <person name="Grigoriev I.V."/>
            <person name="Nagy L.G."/>
            <person name="Martin F."/>
            <person name="Kauserud H."/>
        </authorList>
    </citation>
    <scope>NUCLEOTIDE SEQUENCE</scope>
    <source>
        <strain evidence="2">CBHHK188m</strain>
    </source>
</reference>
<dbReference type="PANTHER" id="PTHR15032">
    <property type="entry name" value="N-ACYL-PHOSPHATIDYLETHANOLAMINE-HYDROLYZING PHOSPHOLIPASE D"/>
    <property type="match status" value="1"/>
</dbReference>
<keyword evidence="3" id="KW-1185">Reference proteome</keyword>
<gene>
    <name evidence="2" type="ORF">DFH07DRAFT_856078</name>
</gene>
<dbReference type="Gene3D" id="3.60.15.10">
    <property type="entry name" value="Ribonuclease Z/Hydroxyacylglutathione hydrolase-like"/>
    <property type="match status" value="1"/>
</dbReference>
<dbReference type="GO" id="GO:0070292">
    <property type="term" value="P:N-acylphosphatidylethanolamine metabolic process"/>
    <property type="evidence" value="ECO:0007669"/>
    <property type="project" value="TreeGrafter"/>
</dbReference>
<dbReference type="Pfam" id="PF12706">
    <property type="entry name" value="Lactamase_B_2"/>
    <property type="match status" value="1"/>
</dbReference>
<comment type="caution">
    <text evidence="2">The sequence shown here is derived from an EMBL/GenBank/DDBJ whole genome shotgun (WGS) entry which is preliminary data.</text>
</comment>
<dbReference type="InterPro" id="IPR036866">
    <property type="entry name" value="RibonucZ/Hydroxyglut_hydro"/>
</dbReference>
<dbReference type="GO" id="GO:0070291">
    <property type="term" value="P:N-acylethanolamine metabolic process"/>
    <property type="evidence" value="ECO:0007669"/>
    <property type="project" value="TreeGrafter"/>
</dbReference>
<dbReference type="EMBL" id="JARJLG010000249">
    <property type="protein sequence ID" value="KAJ7723300.1"/>
    <property type="molecule type" value="Genomic_DNA"/>
</dbReference>
<proteinExistence type="predicted"/>
<dbReference type="GO" id="GO:0070290">
    <property type="term" value="F:N-acylphosphatidylethanolamine-specific phospholipase D activity"/>
    <property type="evidence" value="ECO:0007669"/>
    <property type="project" value="TreeGrafter"/>
</dbReference>